<dbReference type="Pfam" id="PF24764">
    <property type="entry name" value="rva_4"/>
    <property type="match status" value="1"/>
</dbReference>
<accession>A0A9D4MPM7</accession>
<reference evidence="2" key="2">
    <citation type="submission" date="2020-11" db="EMBL/GenBank/DDBJ databases">
        <authorList>
            <person name="McCartney M.A."/>
            <person name="Auch B."/>
            <person name="Kono T."/>
            <person name="Mallez S."/>
            <person name="Becker A."/>
            <person name="Gohl D.M."/>
            <person name="Silverstein K.A.T."/>
            <person name="Koren S."/>
            <person name="Bechman K.B."/>
            <person name="Herman A."/>
            <person name="Abrahante J.E."/>
            <person name="Garbe J."/>
        </authorList>
    </citation>
    <scope>NUCLEOTIDE SEQUENCE</scope>
    <source>
        <strain evidence="2">Duluth1</strain>
        <tissue evidence="2">Whole animal</tissue>
    </source>
</reference>
<keyword evidence="3" id="KW-1185">Reference proteome</keyword>
<name>A0A9D4MPM7_DREPO</name>
<dbReference type="AlphaFoldDB" id="A0A9D4MPM7"/>
<evidence type="ECO:0000259" key="1">
    <source>
        <dbReference type="Pfam" id="PF24764"/>
    </source>
</evidence>
<feature type="domain" description="Integrase core" evidence="1">
    <location>
        <begin position="1"/>
        <end position="59"/>
    </location>
</feature>
<gene>
    <name evidence="2" type="ORF">DPMN_005438</name>
</gene>
<organism evidence="2 3">
    <name type="scientific">Dreissena polymorpha</name>
    <name type="common">Zebra mussel</name>
    <name type="synonym">Mytilus polymorpha</name>
    <dbReference type="NCBI Taxonomy" id="45954"/>
    <lineage>
        <taxon>Eukaryota</taxon>
        <taxon>Metazoa</taxon>
        <taxon>Spiralia</taxon>
        <taxon>Lophotrochozoa</taxon>
        <taxon>Mollusca</taxon>
        <taxon>Bivalvia</taxon>
        <taxon>Autobranchia</taxon>
        <taxon>Heteroconchia</taxon>
        <taxon>Euheterodonta</taxon>
        <taxon>Imparidentia</taxon>
        <taxon>Neoheterodontei</taxon>
        <taxon>Myida</taxon>
        <taxon>Dreissenoidea</taxon>
        <taxon>Dreissenidae</taxon>
        <taxon>Dreissena</taxon>
    </lineage>
</organism>
<protein>
    <recommendedName>
        <fullName evidence="1">Integrase core domain-containing protein</fullName>
    </recommendedName>
</protein>
<sequence>MEENGILDPLDKTHIYALHFVFNDRVNEKLQLKMACARHRFRIARSSPLRLFTAGSLYCSVDIPDADLNMYGVDGNIELHSAEMNDTRPALGALDFQLTDDCRQE</sequence>
<evidence type="ECO:0000313" key="3">
    <source>
        <dbReference type="Proteomes" id="UP000828390"/>
    </source>
</evidence>
<dbReference type="InterPro" id="IPR058913">
    <property type="entry name" value="Integrase_dom_put"/>
</dbReference>
<dbReference type="Proteomes" id="UP000828390">
    <property type="component" value="Unassembled WGS sequence"/>
</dbReference>
<evidence type="ECO:0000313" key="2">
    <source>
        <dbReference type="EMBL" id="KAH3881512.1"/>
    </source>
</evidence>
<proteinExistence type="predicted"/>
<reference evidence="2" key="1">
    <citation type="journal article" date="2019" name="bioRxiv">
        <title>The Genome of the Zebra Mussel, Dreissena polymorpha: A Resource for Invasive Species Research.</title>
        <authorList>
            <person name="McCartney M.A."/>
            <person name="Auch B."/>
            <person name="Kono T."/>
            <person name="Mallez S."/>
            <person name="Zhang Y."/>
            <person name="Obille A."/>
            <person name="Becker A."/>
            <person name="Abrahante J.E."/>
            <person name="Garbe J."/>
            <person name="Badalamenti J.P."/>
            <person name="Herman A."/>
            <person name="Mangelson H."/>
            <person name="Liachko I."/>
            <person name="Sullivan S."/>
            <person name="Sone E.D."/>
            <person name="Koren S."/>
            <person name="Silverstein K.A.T."/>
            <person name="Beckman K.B."/>
            <person name="Gohl D.M."/>
        </authorList>
    </citation>
    <scope>NUCLEOTIDE SEQUENCE</scope>
    <source>
        <strain evidence="2">Duluth1</strain>
        <tissue evidence="2">Whole animal</tissue>
    </source>
</reference>
<comment type="caution">
    <text evidence="2">The sequence shown here is derived from an EMBL/GenBank/DDBJ whole genome shotgun (WGS) entry which is preliminary data.</text>
</comment>
<dbReference type="EMBL" id="JAIWYP010000001">
    <property type="protein sequence ID" value="KAH3881512.1"/>
    <property type="molecule type" value="Genomic_DNA"/>
</dbReference>